<evidence type="ECO:0000259" key="4">
    <source>
        <dbReference type="PROSITE" id="PS01124"/>
    </source>
</evidence>
<dbReference type="InterPro" id="IPR029442">
    <property type="entry name" value="GyrI-like"/>
</dbReference>
<dbReference type="Pfam" id="PF06445">
    <property type="entry name" value="GyrI-like"/>
    <property type="match status" value="1"/>
</dbReference>
<evidence type="ECO:0000313" key="6">
    <source>
        <dbReference type="Proteomes" id="UP000437875"/>
    </source>
</evidence>
<dbReference type="PROSITE" id="PS01124">
    <property type="entry name" value="HTH_ARAC_FAMILY_2"/>
    <property type="match status" value="1"/>
</dbReference>
<evidence type="ECO:0000256" key="3">
    <source>
        <dbReference type="ARBA" id="ARBA00023163"/>
    </source>
</evidence>
<proteinExistence type="predicted"/>
<dbReference type="InterPro" id="IPR009057">
    <property type="entry name" value="Homeodomain-like_sf"/>
</dbReference>
<keyword evidence="3" id="KW-0804">Transcription</keyword>
<reference evidence="5 6" key="1">
    <citation type="submission" date="2019-10" db="EMBL/GenBank/DDBJ databases">
        <title>Antimicrobial-resistant enteric bacteria are widely distributed amongst people, animals and the environment in northern Tanzania.</title>
        <authorList>
            <person name="Subbiah M."/>
            <person name="Call D.R."/>
        </authorList>
    </citation>
    <scope>NUCLEOTIDE SEQUENCE [LARGE SCALE GENOMIC DNA]</scope>
    <source>
        <strain evidence="5 6">TzEc067</strain>
    </source>
</reference>
<dbReference type="SUPFAM" id="SSF46689">
    <property type="entry name" value="Homeodomain-like"/>
    <property type="match status" value="2"/>
</dbReference>
<dbReference type="InterPro" id="IPR050959">
    <property type="entry name" value="MarA-like"/>
</dbReference>
<evidence type="ECO:0000256" key="1">
    <source>
        <dbReference type="ARBA" id="ARBA00023015"/>
    </source>
</evidence>
<dbReference type="InterPro" id="IPR011256">
    <property type="entry name" value="Reg_factor_effector_dom_sf"/>
</dbReference>
<dbReference type="InterPro" id="IPR018060">
    <property type="entry name" value="HTH_AraC"/>
</dbReference>
<dbReference type="Gene3D" id="3.20.80.10">
    <property type="entry name" value="Regulatory factor, effector binding domain"/>
    <property type="match status" value="1"/>
</dbReference>
<gene>
    <name evidence="5" type="ORF">GP711_20550</name>
</gene>
<dbReference type="Pfam" id="PF12833">
    <property type="entry name" value="HTH_18"/>
    <property type="match status" value="1"/>
</dbReference>
<sequence>MLKTMTINAILKYIDDNIETKNIDINELVDYSGYSRRYLQLLFSKHTGISIGKYIQRRRITRAAILLKLTKLSIVTISERLSYDSQQTFTREFKKNTGYTPLQYRNSNEWTFRHQIGHRELNDNLSGLEFRYLPEIDFYGTPILFEETIPYTGAHSQKKWNIVKNRLSFKKERLFLSNKTLQGQKNSEKFKIKSIPWEQKTFLNEKNTISEGIYIYVTYKGQINDYISHINNVHLNFLPANGLRKKNGYDLEIISQNNDESFNFEYYLPIHKEDHAECKPEQSKAYITDIHNHMLNLQHQKIN</sequence>
<dbReference type="GO" id="GO:0003700">
    <property type="term" value="F:DNA-binding transcription factor activity"/>
    <property type="evidence" value="ECO:0007669"/>
    <property type="project" value="InterPro"/>
</dbReference>
<comment type="caution">
    <text evidence="5">The sequence shown here is derived from an EMBL/GenBank/DDBJ whole genome shotgun (WGS) entry which is preliminary data.</text>
</comment>
<dbReference type="RefSeq" id="WP_157702691.1">
    <property type="nucleotide sequence ID" value="NZ_WSGM01000015.1"/>
</dbReference>
<evidence type="ECO:0000313" key="5">
    <source>
        <dbReference type="EMBL" id="KAE9728687.1"/>
    </source>
</evidence>
<dbReference type="PANTHER" id="PTHR47504:SF3">
    <property type="entry name" value="HTH-TYPE TRANSCRIPTIONAL REGULATOR YKGA-RELATED"/>
    <property type="match status" value="1"/>
</dbReference>
<dbReference type="EMBL" id="WSGM01000015">
    <property type="protein sequence ID" value="KAE9728687.1"/>
    <property type="molecule type" value="Genomic_DNA"/>
</dbReference>
<dbReference type="SMART" id="SM00342">
    <property type="entry name" value="HTH_ARAC"/>
    <property type="match status" value="1"/>
</dbReference>
<dbReference type="Proteomes" id="UP000437875">
    <property type="component" value="Unassembled WGS sequence"/>
</dbReference>
<dbReference type="AlphaFoldDB" id="A0A6D0FZS5"/>
<keyword evidence="1" id="KW-0805">Transcription regulation</keyword>
<accession>A0A6D0FZS5</accession>
<dbReference type="GO" id="GO:0043565">
    <property type="term" value="F:sequence-specific DNA binding"/>
    <property type="evidence" value="ECO:0007669"/>
    <property type="project" value="InterPro"/>
</dbReference>
<organism evidence="5 6">
    <name type="scientific">Escherichia coli</name>
    <dbReference type="NCBI Taxonomy" id="562"/>
    <lineage>
        <taxon>Bacteria</taxon>
        <taxon>Pseudomonadati</taxon>
        <taxon>Pseudomonadota</taxon>
        <taxon>Gammaproteobacteria</taxon>
        <taxon>Enterobacterales</taxon>
        <taxon>Enterobacteriaceae</taxon>
        <taxon>Escherichia</taxon>
    </lineage>
</organism>
<evidence type="ECO:0000256" key="2">
    <source>
        <dbReference type="ARBA" id="ARBA00023125"/>
    </source>
</evidence>
<name>A0A6D0FZS5_ECOLX</name>
<dbReference type="PANTHER" id="PTHR47504">
    <property type="entry name" value="RIGHT ORIGIN-BINDING PROTEIN"/>
    <property type="match status" value="1"/>
</dbReference>
<keyword evidence="2" id="KW-0238">DNA-binding</keyword>
<dbReference type="SUPFAM" id="SSF55136">
    <property type="entry name" value="Probable bacterial effector-binding domain"/>
    <property type="match status" value="1"/>
</dbReference>
<dbReference type="Gene3D" id="1.10.10.60">
    <property type="entry name" value="Homeodomain-like"/>
    <property type="match status" value="2"/>
</dbReference>
<protein>
    <submittedName>
        <fullName evidence="5">Helix-turn-helix domain-containing protein</fullName>
    </submittedName>
</protein>
<feature type="domain" description="HTH araC/xylS-type" evidence="4">
    <location>
        <begin position="8"/>
        <end position="107"/>
    </location>
</feature>